<protein>
    <recommendedName>
        <fullName evidence="7">RNA polymerase sigma factor</fullName>
    </recommendedName>
</protein>
<gene>
    <name evidence="11" type="ORF">ACFOUW_17365</name>
</gene>
<dbReference type="InterPro" id="IPR014305">
    <property type="entry name" value="RNA_pol_sigma-G_actinobac"/>
</dbReference>
<comment type="subunit">
    <text evidence="2">Interacts transiently with the RNA polymerase catalytic core formed by RpoA, RpoB, RpoC and RpoZ (2 alpha, 1 beta, 1 beta' and 1 omega subunit) to form the RNA polymerase holoenzyme that can initiate transcription.</text>
</comment>
<dbReference type="InterPro" id="IPR032710">
    <property type="entry name" value="NTF2-like_dom_sf"/>
</dbReference>
<dbReference type="InterPro" id="IPR014284">
    <property type="entry name" value="RNA_pol_sigma-70_dom"/>
</dbReference>
<keyword evidence="4 7" id="KW-0731">Sigma factor</keyword>
<dbReference type="EMBL" id="JBHRZH010000015">
    <property type="protein sequence ID" value="MFC3762616.1"/>
    <property type="molecule type" value="Genomic_DNA"/>
</dbReference>
<evidence type="ECO:0000256" key="1">
    <source>
        <dbReference type="ARBA" id="ARBA00010641"/>
    </source>
</evidence>
<dbReference type="InterPro" id="IPR007627">
    <property type="entry name" value="RNA_pol_sigma70_r2"/>
</dbReference>
<dbReference type="Pfam" id="PF08281">
    <property type="entry name" value="Sigma70_r4_2"/>
    <property type="match status" value="1"/>
</dbReference>
<evidence type="ECO:0000259" key="9">
    <source>
        <dbReference type="Pfam" id="PF08281"/>
    </source>
</evidence>
<evidence type="ECO:0000256" key="4">
    <source>
        <dbReference type="ARBA" id="ARBA00023082"/>
    </source>
</evidence>
<sequence length="338" mass="37725">MGEGTLTGLDEATFEQLVDAHRHELRVHCYRMLGSFEEAEDLVQETFLRAWRGRADFEGRASLRTWLYRIATNACLDALDRLKRRALPSQLMPASGPEADLPLNTDVAWLQPYPDELLDLAAPGDAPDAMVVARETIEIAYIAALQLLPPKQRATLILRDVLAWSAKDTAALLELSVPSANSALQRARATLKEQLPAQRSDWSVTSELTAGQREAVRKFMDAHQRSDINALAELLADDVRATMPPLSMWYDNKADVVGVTSGSYDPNSPHYMGEWRSHLTFANRQPAFVSYRRAPGDTVFRAFGVGLLRFDGDLIVEMTSFIDTSMFPVFGLPMELDE</sequence>
<evidence type="ECO:0000256" key="7">
    <source>
        <dbReference type="RuleBase" id="RU000716"/>
    </source>
</evidence>
<dbReference type="InterPro" id="IPR013249">
    <property type="entry name" value="RNA_pol_sigma70_r4_t2"/>
</dbReference>
<dbReference type="Pfam" id="PF12680">
    <property type="entry name" value="SnoaL_2"/>
    <property type="match status" value="1"/>
</dbReference>
<dbReference type="InterPro" id="IPR036388">
    <property type="entry name" value="WH-like_DNA-bd_sf"/>
</dbReference>
<accession>A0ABV7YBD0</accession>
<dbReference type="NCBIfam" id="TIGR02960">
    <property type="entry name" value="SigX5"/>
    <property type="match status" value="1"/>
</dbReference>
<feature type="domain" description="RNA polymerase sigma factor 70 region 4 type 2" evidence="9">
    <location>
        <begin position="141"/>
        <end position="191"/>
    </location>
</feature>
<dbReference type="InterPro" id="IPR037401">
    <property type="entry name" value="SnoaL-like"/>
</dbReference>
<dbReference type="NCBIfam" id="NF006089">
    <property type="entry name" value="PRK08241.1"/>
    <property type="match status" value="1"/>
</dbReference>
<evidence type="ECO:0000259" key="8">
    <source>
        <dbReference type="Pfam" id="PF04542"/>
    </source>
</evidence>
<dbReference type="InterPro" id="IPR000838">
    <property type="entry name" value="RNA_pol_sigma70_ECF_CS"/>
</dbReference>
<keyword evidence="3 7" id="KW-0805">Transcription regulation</keyword>
<dbReference type="PANTHER" id="PTHR43133">
    <property type="entry name" value="RNA POLYMERASE ECF-TYPE SIGMA FACTO"/>
    <property type="match status" value="1"/>
</dbReference>
<dbReference type="SUPFAM" id="SSF54427">
    <property type="entry name" value="NTF2-like"/>
    <property type="match status" value="1"/>
</dbReference>
<keyword evidence="5 7" id="KW-0238">DNA-binding</keyword>
<feature type="domain" description="SnoaL-like" evidence="10">
    <location>
        <begin position="216"/>
        <end position="318"/>
    </location>
</feature>
<dbReference type="Gene3D" id="3.10.450.50">
    <property type="match status" value="1"/>
</dbReference>
<dbReference type="SUPFAM" id="SSF88659">
    <property type="entry name" value="Sigma3 and sigma4 domains of RNA polymerase sigma factors"/>
    <property type="match status" value="1"/>
</dbReference>
<evidence type="ECO:0000259" key="10">
    <source>
        <dbReference type="Pfam" id="PF12680"/>
    </source>
</evidence>
<evidence type="ECO:0000256" key="2">
    <source>
        <dbReference type="ARBA" id="ARBA00011344"/>
    </source>
</evidence>
<dbReference type="InterPro" id="IPR013325">
    <property type="entry name" value="RNA_pol_sigma_r2"/>
</dbReference>
<dbReference type="InterPro" id="IPR013324">
    <property type="entry name" value="RNA_pol_sigma_r3/r4-like"/>
</dbReference>
<dbReference type="NCBIfam" id="TIGR02937">
    <property type="entry name" value="sigma70-ECF"/>
    <property type="match status" value="1"/>
</dbReference>
<proteinExistence type="inferred from homology"/>
<evidence type="ECO:0000256" key="6">
    <source>
        <dbReference type="ARBA" id="ARBA00023163"/>
    </source>
</evidence>
<evidence type="ECO:0000256" key="3">
    <source>
        <dbReference type="ARBA" id="ARBA00023015"/>
    </source>
</evidence>
<keyword evidence="6 7" id="KW-0804">Transcription</keyword>
<dbReference type="Proteomes" id="UP001595699">
    <property type="component" value="Unassembled WGS sequence"/>
</dbReference>
<dbReference type="SUPFAM" id="SSF88946">
    <property type="entry name" value="Sigma2 domain of RNA polymerase sigma factors"/>
    <property type="match status" value="1"/>
</dbReference>
<feature type="domain" description="RNA polymerase sigma-70 region 2" evidence="8">
    <location>
        <begin position="17"/>
        <end position="84"/>
    </location>
</feature>
<evidence type="ECO:0000313" key="11">
    <source>
        <dbReference type="EMBL" id="MFC3762616.1"/>
    </source>
</evidence>
<dbReference type="PANTHER" id="PTHR43133:SF65">
    <property type="entry name" value="ECF RNA POLYMERASE SIGMA FACTOR SIGG"/>
    <property type="match status" value="1"/>
</dbReference>
<reference evidence="12" key="1">
    <citation type="journal article" date="2019" name="Int. J. Syst. Evol. Microbiol.">
        <title>The Global Catalogue of Microorganisms (GCM) 10K type strain sequencing project: providing services to taxonomists for standard genome sequencing and annotation.</title>
        <authorList>
            <consortium name="The Broad Institute Genomics Platform"/>
            <consortium name="The Broad Institute Genome Sequencing Center for Infectious Disease"/>
            <person name="Wu L."/>
            <person name="Ma J."/>
        </authorList>
    </citation>
    <scope>NUCLEOTIDE SEQUENCE [LARGE SCALE GENOMIC DNA]</scope>
    <source>
        <strain evidence="12">CGMCC 4.7241</strain>
    </source>
</reference>
<name>A0ABV7YBD0_9ACTN</name>
<dbReference type="Gene3D" id="1.10.1740.10">
    <property type="match status" value="1"/>
</dbReference>
<dbReference type="RefSeq" id="WP_307782449.1">
    <property type="nucleotide sequence ID" value="NZ_JAFBCM010000001.1"/>
</dbReference>
<evidence type="ECO:0000313" key="12">
    <source>
        <dbReference type="Proteomes" id="UP001595699"/>
    </source>
</evidence>
<dbReference type="Gene3D" id="1.10.10.10">
    <property type="entry name" value="Winged helix-like DNA-binding domain superfamily/Winged helix DNA-binding domain"/>
    <property type="match status" value="1"/>
</dbReference>
<keyword evidence="12" id="KW-1185">Reference proteome</keyword>
<evidence type="ECO:0000256" key="5">
    <source>
        <dbReference type="ARBA" id="ARBA00023125"/>
    </source>
</evidence>
<dbReference type="PROSITE" id="PS01063">
    <property type="entry name" value="SIGMA70_ECF"/>
    <property type="match status" value="1"/>
</dbReference>
<organism evidence="11 12">
    <name type="scientific">Tenggerimyces flavus</name>
    <dbReference type="NCBI Taxonomy" id="1708749"/>
    <lineage>
        <taxon>Bacteria</taxon>
        <taxon>Bacillati</taxon>
        <taxon>Actinomycetota</taxon>
        <taxon>Actinomycetes</taxon>
        <taxon>Propionibacteriales</taxon>
        <taxon>Nocardioidaceae</taxon>
        <taxon>Tenggerimyces</taxon>
    </lineage>
</organism>
<dbReference type="Pfam" id="PF04542">
    <property type="entry name" value="Sigma70_r2"/>
    <property type="match status" value="1"/>
</dbReference>
<comment type="similarity">
    <text evidence="1 7">Belongs to the sigma-70 factor family. ECF subfamily.</text>
</comment>
<comment type="caution">
    <text evidence="11">The sequence shown here is derived from an EMBL/GenBank/DDBJ whole genome shotgun (WGS) entry which is preliminary data.</text>
</comment>
<dbReference type="InterPro" id="IPR039425">
    <property type="entry name" value="RNA_pol_sigma-70-like"/>
</dbReference>